<feature type="region of interest" description="Disordered" evidence="1">
    <location>
        <begin position="1"/>
        <end position="38"/>
    </location>
</feature>
<evidence type="ECO:0008006" key="4">
    <source>
        <dbReference type="Google" id="ProtNLM"/>
    </source>
</evidence>
<organism evidence="2 3">
    <name type="scientific">Brevundimonas staleyi</name>
    <dbReference type="NCBI Taxonomy" id="74326"/>
    <lineage>
        <taxon>Bacteria</taxon>
        <taxon>Pseudomonadati</taxon>
        <taxon>Pseudomonadota</taxon>
        <taxon>Alphaproteobacteria</taxon>
        <taxon>Caulobacterales</taxon>
        <taxon>Caulobacteraceae</taxon>
        <taxon>Brevundimonas</taxon>
    </lineage>
</organism>
<protein>
    <recommendedName>
        <fullName evidence="4">PLxRFG domain-containing protein</fullName>
    </recommendedName>
</protein>
<evidence type="ECO:0000256" key="1">
    <source>
        <dbReference type="SAM" id="MobiDB-lite"/>
    </source>
</evidence>
<evidence type="ECO:0000313" key="3">
    <source>
        <dbReference type="Proteomes" id="UP001596152"/>
    </source>
</evidence>
<evidence type="ECO:0000313" key="2">
    <source>
        <dbReference type="EMBL" id="MFC5346258.1"/>
    </source>
</evidence>
<reference evidence="3" key="1">
    <citation type="journal article" date="2019" name="Int. J. Syst. Evol. Microbiol.">
        <title>The Global Catalogue of Microorganisms (GCM) 10K type strain sequencing project: providing services to taxonomists for standard genome sequencing and annotation.</title>
        <authorList>
            <consortium name="The Broad Institute Genomics Platform"/>
            <consortium name="The Broad Institute Genome Sequencing Center for Infectious Disease"/>
            <person name="Wu L."/>
            <person name="Ma J."/>
        </authorList>
    </citation>
    <scope>NUCLEOTIDE SEQUENCE [LARGE SCALE GENOMIC DNA]</scope>
    <source>
        <strain evidence="3">JCM 12125</strain>
    </source>
</reference>
<feature type="compositionally biased region" description="Basic and acidic residues" evidence="1">
    <location>
        <begin position="19"/>
        <end position="36"/>
    </location>
</feature>
<accession>A0ABW0FZA4</accession>
<name>A0ABW0FZA4_9CAUL</name>
<dbReference type="Proteomes" id="UP001596152">
    <property type="component" value="Unassembled WGS sequence"/>
</dbReference>
<keyword evidence="3" id="KW-1185">Reference proteome</keyword>
<comment type="caution">
    <text evidence="2">The sequence shown here is derived from an EMBL/GenBank/DDBJ whole genome shotgun (WGS) entry which is preliminary data.</text>
</comment>
<sequence length="928" mass="100138">MGGRARHDPQGTGGHSGRRAPDCLQSDRQEDLDTHKMKQCKGPVRMAAEGALDDNDIDFILNGILRKVQRKGVAFDKQAILEAATEMTREQIVARALERRLRVASEKASQLFDSHIDGMAGVGHLGDRLRAYMVGSEKQGLGASFSIEAEGRALQAAYFGQVERDLKAAGLIDRVTAIRVDREFELNVAREMGRANGGPDLPTGDGDAVTVAQIFNAANERARLSMNDQGAWVGKLEGFIVRQSHDAGKVAGGFFKEAAAAKAGVSATRHAFGKWRDTIRPLLDERTFDGLDASIAEDLNPDAKLQINDALANPADPAEQMLFDVWWNVVHGKIDRMSGADDLADFRPPPSKARSVSRSRVLHFRDAQAWTTYNDAYGSGSLFSSQMSGLSRAAMNTALLHRLGPAPEAMWARKKADLMGQARAAGDSKAAKAIMAKARDHEFEEITGALSSPESLRLAQVGKAIRIQQALAKLGGMALSSMSDTALAAQTMKRAGSTFLDGYRAALGGILRLGSEEAKEAADLLDVASRGMAASIAGRFMTTDGANGIMGGLQRTFYKVNAFEFIQTGVREGAAQAASRLIARQAERPYAALQAGFREMLERYGIDDTAWELGRNGHLNPHKASPGYQGLRQRADADMAGDEPGRRYWTFEALDGISDKDLIAWSGADASNPDAARRARNDLGVKYRAMVQGLLDDALTEPRARERIGLTAGLKPGTGWGEAMRIVTQFQSFNRAILSRHLLPAARGYGGHSRVSLLGHLIVATTLLGYLQIQAKQIAAGREPRGFTDEDGEFQGGKLFAASLLAGGGLGIYGDFLFGEANRNGLGFTIGSLFGPAVSEVERFITIGRKAVSGDPDQVDDLPGDLVRGAKANIPFANLFYTRTALDYAIWYQLQEAAKPGSVATYERNVERRENTKFFFSPAEAVGG</sequence>
<dbReference type="EMBL" id="JBHSLF010000056">
    <property type="protein sequence ID" value="MFC5346258.1"/>
    <property type="molecule type" value="Genomic_DNA"/>
</dbReference>
<proteinExistence type="predicted"/>
<dbReference type="RefSeq" id="WP_374036772.1">
    <property type="nucleotide sequence ID" value="NZ_CP169082.1"/>
</dbReference>
<gene>
    <name evidence="2" type="ORF">ACFPIE_20270</name>
</gene>